<keyword evidence="2" id="KW-1185">Reference proteome</keyword>
<organism evidence="1 2">
    <name type="scientific">Tuber aestivum</name>
    <name type="common">summer truffle</name>
    <dbReference type="NCBI Taxonomy" id="59557"/>
    <lineage>
        <taxon>Eukaryota</taxon>
        <taxon>Fungi</taxon>
        <taxon>Dikarya</taxon>
        <taxon>Ascomycota</taxon>
        <taxon>Pezizomycotina</taxon>
        <taxon>Pezizomycetes</taxon>
        <taxon>Pezizales</taxon>
        <taxon>Tuberaceae</taxon>
        <taxon>Tuber</taxon>
    </lineage>
</organism>
<gene>
    <name evidence="1" type="ORF">GSTUAT00002615001</name>
</gene>
<dbReference type="GO" id="GO:0009306">
    <property type="term" value="P:protein secretion"/>
    <property type="evidence" value="ECO:0007669"/>
    <property type="project" value="InterPro"/>
</dbReference>
<reference evidence="1" key="1">
    <citation type="submission" date="2015-10" db="EMBL/GenBank/DDBJ databases">
        <authorList>
            <person name="Regsiter A."/>
            <person name="william w."/>
        </authorList>
    </citation>
    <scope>NUCLEOTIDE SEQUENCE</scope>
    <source>
        <strain evidence="1">Montdore</strain>
    </source>
</reference>
<sequence length="48" mass="5342">FNRTLDPLFALLIGTTAATIRIRREEAEAGRSGGEAWGLFTRLVFSFI</sequence>
<dbReference type="Pfam" id="PF11654">
    <property type="entry name" value="NCE101"/>
    <property type="match status" value="1"/>
</dbReference>
<feature type="non-terminal residue" evidence="1">
    <location>
        <position position="48"/>
    </location>
</feature>
<dbReference type="AlphaFoldDB" id="A0A292Q334"/>
<name>A0A292Q334_9PEZI</name>
<evidence type="ECO:0000313" key="2">
    <source>
        <dbReference type="Proteomes" id="UP001412239"/>
    </source>
</evidence>
<dbReference type="InterPro" id="IPR024242">
    <property type="entry name" value="NCE101"/>
</dbReference>
<accession>A0A292Q334</accession>
<dbReference type="Proteomes" id="UP001412239">
    <property type="component" value="Unassembled WGS sequence"/>
</dbReference>
<dbReference type="EMBL" id="LN890974">
    <property type="protein sequence ID" value="CUS13375.1"/>
    <property type="molecule type" value="Genomic_DNA"/>
</dbReference>
<proteinExistence type="predicted"/>
<feature type="non-terminal residue" evidence="1">
    <location>
        <position position="1"/>
    </location>
</feature>
<evidence type="ECO:0000313" key="1">
    <source>
        <dbReference type="EMBL" id="CUS13375.1"/>
    </source>
</evidence>
<protein>
    <submittedName>
        <fullName evidence="1">Uncharacterized protein</fullName>
    </submittedName>
</protein>